<keyword evidence="2 10" id="KW-0723">Serine/threonine-protein kinase</keyword>
<dbReference type="InterPro" id="IPR011009">
    <property type="entry name" value="Kinase-like_dom_sf"/>
</dbReference>
<dbReference type="InterPro" id="IPR000719">
    <property type="entry name" value="Prot_kinase_dom"/>
</dbReference>
<keyword evidence="6 7" id="KW-0067">ATP-binding</keyword>
<evidence type="ECO:0000256" key="3">
    <source>
        <dbReference type="ARBA" id="ARBA00022679"/>
    </source>
</evidence>
<evidence type="ECO:0000256" key="1">
    <source>
        <dbReference type="ARBA" id="ARBA00012513"/>
    </source>
</evidence>
<dbReference type="PANTHER" id="PTHR43289">
    <property type="entry name" value="MITOGEN-ACTIVATED PROTEIN KINASE KINASE KINASE 20-RELATED"/>
    <property type="match status" value="1"/>
</dbReference>
<evidence type="ECO:0000256" key="5">
    <source>
        <dbReference type="ARBA" id="ARBA00022777"/>
    </source>
</evidence>
<evidence type="ECO:0000313" key="11">
    <source>
        <dbReference type="Proteomes" id="UP000236754"/>
    </source>
</evidence>
<feature type="region of interest" description="Disordered" evidence="8">
    <location>
        <begin position="281"/>
        <end position="314"/>
    </location>
</feature>
<dbReference type="EC" id="2.7.11.1" evidence="1"/>
<dbReference type="PROSITE" id="PS00107">
    <property type="entry name" value="PROTEIN_KINASE_ATP"/>
    <property type="match status" value="1"/>
</dbReference>
<dbReference type="FunFam" id="1.10.510.10:FF:000021">
    <property type="entry name" value="Serine/threonine protein kinase"/>
    <property type="match status" value="1"/>
</dbReference>
<dbReference type="PANTHER" id="PTHR43289:SF6">
    <property type="entry name" value="SERINE_THREONINE-PROTEIN KINASE NEKL-3"/>
    <property type="match status" value="1"/>
</dbReference>
<keyword evidence="3" id="KW-0808">Transferase</keyword>
<dbReference type="AlphaFoldDB" id="A0A1H6DNU7"/>
<name>A0A1H6DNU7_9ACTN</name>
<dbReference type="CDD" id="cd14014">
    <property type="entry name" value="STKc_PknB_like"/>
    <property type="match status" value="1"/>
</dbReference>
<organism evidence="10 11">
    <name type="scientific">Actinacidiphila yanglinensis</name>
    <dbReference type="NCBI Taxonomy" id="310779"/>
    <lineage>
        <taxon>Bacteria</taxon>
        <taxon>Bacillati</taxon>
        <taxon>Actinomycetota</taxon>
        <taxon>Actinomycetes</taxon>
        <taxon>Kitasatosporales</taxon>
        <taxon>Streptomycetaceae</taxon>
        <taxon>Actinacidiphila</taxon>
    </lineage>
</organism>
<dbReference type="Gene3D" id="3.30.200.20">
    <property type="entry name" value="Phosphorylase Kinase, domain 1"/>
    <property type="match status" value="1"/>
</dbReference>
<evidence type="ECO:0000256" key="7">
    <source>
        <dbReference type="PROSITE-ProRule" id="PRU10141"/>
    </source>
</evidence>
<dbReference type="Gene3D" id="1.10.510.10">
    <property type="entry name" value="Transferase(Phosphotransferase) domain 1"/>
    <property type="match status" value="1"/>
</dbReference>
<dbReference type="GO" id="GO:0004674">
    <property type="term" value="F:protein serine/threonine kinase activity"/>
    <property type="evidence" value="ECO:0007669"/>
    <property type="project" value="UniProtKB-KW"/>
</dbReference>
<keyword evidence="11" id="KW-1185">Reference proteome</keyword>
<evidence type="ECO:0000256" key="6">
    <source>
        <dbReference type="ARBA" id="ARBA00022840"/>
    </source>
</evidence>
<feature type="region of interest" description="Disordered" evidence="8">
    <location>
        <begin position="339"/>
        <end position="462"/>
    </location>
</feature>
<dbReference type="InterPro" id="IPR017441">
    <property type="entry name" value="Protein_kinase_ATP_BS"/>
</dbReference>
<feature type="binding site" evidence="7">
    <location>
        <position position="35"/>
    </location>
    <ligand>
        <name>ATP</name>
        <dbReference type="ChEBI" id="CHEBI:30616"/>
    </ligand>
</feature>
<dbReference type="SMART" id="SM00220">
    <property type="entry name" value="S_TKc"/>
    <property type="match status" value="1"/>
</dbReference>
<feature type="domain" description="Protein kinase" evidence="9">
    <location>
        <begin position="6"/>
        <end position="264"/>
    </location>
</feature>
<reference evidence="10 11" key="1">
    <citation type="submission" date="2016-10" db="EMBL/GenBank/DDBJ databases">
        <authorList>
            <person name="de Groot N.N."/>
        </authorList>
    </citation>
    <scope>NUCLEOTIDE SEQUENCE [LARGE SCALE GENOMIC DNA]</scope>
    <source>
        <strain evidence="10 11">CGMCC 4.2023</strain>
    </source>
</reference>
<protein>
    <recommendedName>
        <fullName evidence="1">non-specific serine/threonine protein kinase</fullName>
        <ecNumber evidence="1">2.7.11.1</ecNumber>
    </recommendedName>
</protein>
<dbReference type="PROSITE" id="PS50011">
    <property type="entry name" value="PROTEIN_KINASE_DOM"/>
    <property type="match status" value="1"/>
</dbReference>
<evidence type="ECO:0000256" key="2">
    <source>
        <dbReference type="ARBA" id="ARBA00022527"/>
    </source>
</evidence>
<evidence type="ECO:0000259" key="9">
    <source>
        <dbReference type="PROSITE" id="PS50011"/>
    </source>
</evidence>
<dbReference type="Pfam" id="PF00069">
    <property type="entry name" value="Pkinase"/>
    <property type="match status" value="1"/>
</dbReference>
<dbReference type="EMBL" id="FNVU01000018">
    <property type="protein sequence ID" value="SEG86908.1"/>
    <property type="molecule type" value="Genomic_DNA"/>
</dbReference>
<dbReference type="GO" id="GO:0005524">
    <property type="term" value="F:ATP binding"/>
    <property type="evidence" value="ECO:0007669"/>
    <property type="project" value="UniProtKB-UniRule"/>
</dbReference>
<gene>
    <name evidence="10" type="ORF">SAMN05216223_1184</name>
</gene>
<accession>A0A1H6DNU7</accession>
<keyword evidence="5 10" id="KW-0418">Kinase</keyword>
<dbReference type="OrthoDB" id="9762169at2"/>
<dbReference type="PROSITE" id="PS00108">
    <property type="entry name" value="PROTEIN_KINASE_ST"/>
    <property type="match status" value="1"/>
</dbReference>
<dbReference type="SUPFAM" id="SSF56112">
    <property type="entry name" value="Protein kinase-like (PK-like)"/>
    <property type="match status" value="1"/>
</dbReference>
<dbReference type="RefSeq" id="WP_103889290.1">
    <property type="nucleotide sequence ID" value="NZ_FNVU01000018.1"/>
</dbReference>
<evidence type="ECO:0000256" key="4">
    <source>
        <dbReference type="ARBA" id="ARBA00022741"/>
    </source>
</evidence>
<proteinExistence type="predicted"/>
<dbReference type="Proteomes" id="UP000236754">
    <property type="component" value="Unassembled WGS sequence"/>
</dbReference>
<dbReference type="InterPro" id="IPR008271">
    <property type="entry name" value="Ser/Thr_kinase_AS"/>
</dbReference>
<evidence type="ECO:0000313" key="10">
    <source>
        <dbReference type="EMBL" id="SEG86908.1"/>
    </source>
</evidence>
<sequence>MLTDRYRLDTMLGRGGMGEVWRAWDLRLHRPVAVKVLAGSSPAAEDAVARLRHEARTAARLSDPHAVSVYDVGTADGCCFLVMELVPGRSLAQELREEGPLAPARVAEVAAQTGAGLAAAHQRGVVHRDIKPSNLLVDEDGSVKIADFGIARGGGDETTAAATRPGTVLGTSLYLSPEAAMGWSAGSPADIYGLGCSLYELLTGRPPFTGEHPVAVLRQHVEEDPVPPRRLRPQTPPEMDAYLLRMLAKQPELRPTAQDVADWFTNGAWQEEIPAATLGLPAAAPPVHPASAHPGTGEPAPSPGAPKRTPVRRKASAAGAVTAVAAIAAAAFAFASPLSDDHAPPRPSQTLPSQDAGSAPPSAAASAPAAGAAAPGRPRAPGAAAAKRHTTPGTPASAGATSPVHGHRSAPASAAPTSAPHSTAPRTTPTHGATGPTADPTPTKPTPTSTATTPPADGDQGA</sequence>
<keyword evidence="4 7" id="KW-0547">Nucleotide-binding</keyword>
<feature type="compositionally biased region" description="Low complexity" evidence="8">
    <location>
        <begin position="356"/>
        <end position="462"/>
    </location>
</feature>
<evidence type="ECO:0000256" key="8">
    <source>
        <dbReference type="SAM" id="MobiDB-lite"/>
    </source>
</evidence>